<evidence type="ECO:0000256" key="3">
    <source>
        <dbReference type="ARBA" id="ARBA00022448"/>
    </source>
</evidence>
<accession>A0ABV7FTN5</accession>
<dbReference type="Proteomes" id="UP001595593">
    <property type="component" value="Unassembled WGS sequence"/>
</dbReference>
<feature type="domain" description="ABC transporter" evidence="8">
    <location>
        <begin position="18"/>
        <end position="268"/>
    </location>
</feature>
<comment type="similarity">
    <text evidence="2">Belongs to the ABC transporter superfamily.</text>
</comment>
<dbReference type="InterPro" id="IPR003593">
    <property type="entry name" value="AAA+_ATPase"/>
</dbReference>
<dbReference type="InterPro" id="IPR017871">
    <property type="entry name" value="ABC_transporter-like_CS"/>
</dbReference>
<protein>
    <submittedName>
        <fullName evidence="9">Dipeptide ABC transporter ATP-binding protein</fullName>
    </submittedName>
</protein>
<sequence length="687" mass="73685">MDGSIASPSHGADNTPVLEVRDLRTVFLTDAGPVRAVDGVSFSLGAGETLGIVGESGSGKSVTALTLMRLLEEPARIAGGSIRFQGRDVLAMSQRDLTAWRGDQAAMVFQDPMTGLNPVLKILRQVTEHIVAHGRMPPAAARKRGVELLRRMGVAAPERAAGSFPHEFSGGMRQRVMMAIGVANDPSLLIADEPTTALDVTIQAQILDLLRGLNRDFGTAILLISHDLGVIGTVCRRVAVMYAGEVVEEAETAAVLADPRHPYSWALTNAVPRLDSPVGARLTSIEGTPPDPLHQPPGCRFEPRCPFRISRCGQEHPPLMEVAPGRRARCWVTADGRTLPRPSLPAAAESERPLLDAAPLLEARGVEKHFTLPRKSWFAPPATVHAVNGVDLALHPRESLGIVGESGCGKSTLARLLTRLHQPSGGSVLFEGRDITTASAAELRPLRPRLQMVFQDPYASLNPRMSVGDILAEPLLAHRRVPSRKVAAERVADLLGTVGLKPAFATRFPHEFSGGQRQRISIARALALEPSVVVADEPVSALDVNVQAQVLNLMLDLRQRLGLSYLFIAHDLAVVRAFCDRVAVMYLGRIVEEGVADDVLSRPLHPYTVALTSAIPDPGRQRIVLGGEPPSTLHLPRGCAFRARCPAARAECEAPPPLAEVAPGRRVACHFPGVLAPSQTAKLETVA</sequence>
<keyword evidence="6 9" id="KW-0067">ATP-binding</keyword>
<comment type="subcellular location">
    <subcellularLocation>
        <location evidence="1">Cell inner membrane</location>
        <topology evidence="1">Peripheral membrane protein</topology>
    </subcellularLocation>
</comment>
<dbReference type="RefSeq" id="WP_379592878.1">
    <property type="nucleotide sequence ID" value="NZ_JBHRTN010000003.1"/>
</dbReference>
<dbReference type="NCBIfam" id="NF007739">
    <property type="entry name" value="PRK10419.1"/>
    <property type="match status" value="2"/>
</dbReference>
<evidence type="ECO:0000256" key="6">
    <source>
        <dbReference type="ARBA" id="ARBA00022840"/>
    </source>
</evidence>
<keyword evidence="5" id="KW-0547">Nucleotide-binding</keyword>
<evidence type="ECO:0000313" key="10">
    <source>
        <dbReference type="Proteomes" id="UP001595593"/>
    </source>
</evidence>
<evidence type="ECO:0000313" key="9">
    <source>
        <dbReference type="EMBL" id="MFC3123722.1"/>
    </source>
</evidence>
<keyword evidence="4" id="KW-1003">Cell membrane</keyword>
<evidence type="ECO:0000256" key="1">
    <source>
        <dbReference type="ARBA" id="ARBA00004417"/>
    </source>
</evidence>
<dbReference type="GO" id="GO:0005524">
    <property type="term" value="F:ATP binding"/>
    <property type="evidence" value="ECO:0007669"/>
    <property type="project" value="UniProtKB-KW"/>
</dbReference>
<dbReference type="PROSITE" id="PS50893">
    <property type="entry name" value="ABC_TRANSPORTER_2"/>
    <property type="match status" value="2"/>
</dbReference>
<comment type="caution">
    <text evidence="9">The sequence shown here is derived from an EMBL/GenBank/DDBJ whole genome shotgun (WGS) entry which is preliminary data.</text>
</comment>
<feature type="domain" description="ABC transporter" evidence="8">
    <location>
        <begin position="361"/>
        <end position="612"/>
    </location>
</feature>
<evidence type="ECO:0000256" key="7">
    <source>
        <dbReference type="ARBA" id="ARBA00023136"/>
    </source>
</evidence>
<dbReference type="Gene3D" id="3.40.50.300">
    <property type="entry name" value="P-loop containing nucleotide triphosphate hydrolases"/>
    <property type="match status" value="2"/>
</dbReference>
<dbReference type="InterPro" id="IPR003439">
    <property type="entry name" value="ABC_transporter-like_ATP-bd"/>
</dbReference>
<dbReference type="SMART" id="SM00382">
    <property type="entry name" value="AAA"/>
    <property type="match status" value="2"/>
</dbReference>
<dbReference type="Pfam" id="PF00005">
    <property type="entry name" value="ABC_tran"/>
    <property type="match status" value="2"/>
</dbReference>
<evidence type="ECO:0000259" key="8">
    <source>
        <dbReference type="PROSITE" id="PS50893"/>
    </source>
</evidence>
<dbReference type="InterPro" id="IPR027417">
    <property type="entry name" value="P-loop_NTPase"/>
</dbReference>
<dbReference type="EMBL" id="JBHRTN010000003">
    <property type="protein sequence ID" value="MFC3123722.1"/>
    <property type="molecule type" value="Genomic_DNA"/>
</dbReference>
<dbReference type="Pfam" id="PF08352">
    <property type="entry name" value="oligo_HPY"/>
    <property type="match status" value="2"/>
</dbReference>
<evidence type="ECO:0000256" key="5">
    <source>
        <dbReference type="ARBA" id="ARBA00022741"/>
    </source>
</evidence>
<dbReference type="SUPFAM" id="SSF52540">
    <property type="entry name" value="P-loop containing nucleoside triphosphate hydrolases"/>
    <property type="match status" value="2"/>
</dbReference>
<keyword evidence="7" id="KW-0472">Membrane</keyword>
<dbReference type="NCBIfam" id="TIGR01727">
    <property type="entry name" value="oligo_HPY"/>
    <property type="match status" value="2"/>
</dbReference>
<proteinExistence type="inferred from homology"/>
<reference evidence="10" key="1">
    <citation type="journal article" date="2019" name="Int. J. Syst. Evol. Microbiol.">
        <title>The Global Catalogue of Microorganisms (GCM) 10K type strain sequencing project: providing services to taxonomists for standard genome sequencing and annotation.</title>
        <authorList>
            <consortium name="The Broad Institute Genomics Platform"/>
            <consortium name="The Broad Institute Genome Sequencing Center for Infectious Disease"/>
            <person name="Wu L."/>
            <person name="Ma J."/>
        </authorList>
    </citation>
    <scope>NUCLEOTIDE SEQUENCE [LARGE SCALE GENOMIC DNA]</scope>
    <source>
        <strain evidence="10">KCTC 52094</strain>
    </source>
</reference>
<name>A0ABV7FTN5_9PROT</name>
<evidence type="ECO:0000256" key="2">
    <source>
        <dbReference type="ARBA" id="ARBA00005417"/>
    </source>
</evidence>
<dbReference type="NCBIfam" id="NF008453">
    <property type="entry name" value="PRK11308.1"/>
    <property type="match status" value="2"/>
</dbReference>
<keyword evidence="10" id="KW-1185">Reference proteome</keyword>
<dbReference type="CDD" id="cd03257">
    <property type="entry name" value="ABC_NikE_OppD_transporters"/>
    <property type="match status" value="2"/>
</dbReference>
<dbReference type="PANTHER" id="PTHR43297:SF2">
    <property type="entry name" value="DIPEPTIDE TRANSPORT ATP-BINDING PROTEIN DPPD"/>
    <property type="match status" value="1"/>
</dbReference>
<dbReference type="PANTHER" id="PTHR43297">
    <property type="entry name" value="OLIGOPEPTIDE TRANSPORT ATP-BINDING PROTEIN APPD"/>
    <property type="match status" value="1"/>
</dbReference>
<gene>
    <name evidence="9" type="ORF">ACFOD4_01505</name>
</gene>
<evidence type="ECO:0000256" key="4">
    <source>
        <dbReference type="ARBA" id="ARBA00022475"/>
    </source>
</evidence>
<organism evidence="9 10">
    <name type="scientific">Teichococcus globiformis</name>
    <dbReference type="NCBI Taxonomy" id="2307229"/>
    <lineage>
        <taxon>Bacteria</taxon>
        <taxon>Pseudomonadati</taxon>
        <taxon>Pseudomonadota</taxon>
        <taxon>Alphaproteobacteria</taxon>
        <taxon>Acetobacterales</taxon>
        <taxon>Roseomonadaceae</taxon>
        <taxon>Roseomonas</taxon>
    </lineage>
</organism>
<dbReference type="PROSITE" id="PS00211">
    <property type="entry name" value="ABC_TRANSPORTER_1"/>
    <property type="match status" value="2"/>
</dbReference>
<dbReference type="InterPro" id="IPR013563">
    <property type="entry name" value="Oligopep_ABC_C"/>
</dbReference>
<dbReference type="InterPro" id="IPR050388">
    <property type="entry name" value="ABC_Ni/Peptide_Import"/>
</dbReference>
<keyword evidence="3" id="KW-0813">Transport</keyword>